<evidence type="ECO:0000313" key="1">
    <source>
        <dbReference type="EMBL" id="POI35312.1"/>
    </source>
</evidence>
<dbReference type="PANTHER" id="PTHR23317:SF71">
    <property type="entry name" value="DEDICATOR OF CYTOKINESIS PROTEIN 10"/>
    <property type="match status" value="1"/>
</dbReference>
<accession>A0A2P4TG14</accession>
<sequence>MQLHLGLSSKFQISRKTQYCKLFSFNRKIAAAFKFVQGTQNNGTLKGSNSSGQASGLLSQWMHSTSSHDGHKHHRSQTLPIIRGKNALSNPKLLQMIDSSTACKYQIYDAQKIVIASYVVGSSNETDIIQYVDTEANIATEVSLTILDLLCLYTLNHQFPSAFFQGQADLCGSLCYEILKCCNHRSRSTQTEASALLYFFMRKNFEFNKQKSIVRSHLQVSQV</sequence>
<organism evidence="1 2">
    <name type="scientific">Bambusicola thoracicus</name>
    <name type="common">Chinese bamboo-partridge</name>
    <name type="synonym">Perdix thoracica</name>
    <dbReference type="NCBI Taxonomy" id="9083"/>
    <lineage>
        <taxon>Eukaryota</taxon>
        <taxon>Metazoa</taxon>
        <taxon>Chordata</taxon>
        <taxon>Craniata</taxon>
        <taxon>Vertebrata</taxon>
        <taxon>Euteleostomi</taxon>
        <taxon>Archelosauria</taxon>
        <taxon>Archosauria</taxon>
        <taxon>Dinosauria</taxon>
        <taxon>Saurischia</taxon>
        <taxon>Theropoda</taxon>
        <taxon>Coelurosauria</taxon>
        <taxon>Aves</taxon>
        <taxon>Neognathae</taxon>
        <taxon>Galloanserae</taxon>
        <taxon>Galliformes</taxon>
        <taxon>Phasianidae</taxon>
        <taxon>Perdicinae</taxon>
        <taxon>Bambusicola</taxon>
    </lineage>
</organism>
<dbReference type="GO" id="GO:0005085">
    <property type="term" value="F:guanyl-nucleotide exchange factor activity"/>
    <property type="evidence" value="ECO:0007669"/>
    <property type="project" value="InterPro"/>
</dbReference>
<dbReference type="AlphaFoldDB" id="A0A2P4TG14"/>
<protein>
    <submittedName>
        <fullName evidence="1">Uncharacterized protein</fullName>
    </submittedName>
</protein>
<comment type="caution">
    <text evidence="1">The sequence shown here is derived from an EMBL/GenBank/DDBJ whole genome shotgun (WGS) entry which is preliminary data.</text>
</comment>
<dbReference type="PANTHER" id="PTHR23317">
    <property type="entry name" value="DEDICATOR OF CYTOKINESIS DOCK"/>
    <property type="match status" value="1"/>
</dbReference>
<dbReference type="GO" id="GO:0060997">
    <property type="term" value="P:dendritic spine morphogenesis"/>
    <property type="evidence" value="ECO:0007669"/>
    <property type="project" value="TreeGrafter"/>
</dbReference>
<reference evidence="1 2" key="1">
    <citation type="submission" date="2018-01" db="EMBL/GenBank/DDBJ databases">
        <title>Comparison of the Chinese Bamboo Partridge and Red Junglefowl genome sequences highlights the importance of demography in genome evolution.</title>
        <authorList>
            <person name="Tiley G.P."/>
            <person name="Kimball R.T."/>
            <person name="Braun E.L."/>
            <person name="Burleigh J.G."/>
        </authorList>
    </citation>
    <scope>NUCLEOTIDE SEQUENCE [LARGE SCALE GENOMIC DNA]</scope>
    <source>
        <strain evidence="1">RTK389</strain>
        <tissue evidence="1">Blood</tissue>
    </source>
</reference>
<dbReference type="OrthoDB" id="47328at2759"/>
<keyword evidence="2" id="KW-1185">Reference proteome</keyword>
<dbReference type="Proteomes" id="UP000237246">
    <property type="component" value="Unassembled WGS sequence"/>
</dbReference>
<dbReference type="GO" id="GO:0030334">
    <property type="term" value="P:regulation of cell migration"/>
    <property type="evidence" value="ECO:0007669"/>
    <property type="project" value="TreeGrafter"/>
</dbReference>
<dbReference type="EMBL" id="PPHD01000580">
    <property type="protein sequence ID" value="POI35312.1"/>
    <property type="molecule type" value="Genomic_DNA"/>
</dbReference>
<evidence type="ECO:0000313" key="2">
    <source>
        <dbReference type="Proteomes" id="UP000237246"/>
    </source>
</evidence>
<name>A0A2P4TG14_BAMTH</name>
<dbReference type="GO" id="GO:0007264">
    <property type="term" value="P:small GTPase-mediated signal transduction"/>
    <property type="evidence" value="ECO:0007669"/>
    <property type="project" value="InterPro"/>
</dbReference>
<proteinExistence type="predicted"/>
<dbReference type="InterPro" id="IPR026791">
    <property type="entry name" value="DOCK"/>
</dbReference>
<gene>
    <name evidence="1" type="ORF">CIB84_000935</name>
</gene>